<protein>
    <submittedName>
        <fullName evidence="2">Uncharacterized protein</fullName>
    </submittedName>
</protein>
<evidence type="ECO:0000313" key="2">
    <source>
        <dbReference type="EMBL" id="TEY82455.1"/>
    </source>
</evidence>
<evidence type="ECO:0000256" key="1">
    <source>
        <dbReference type="SAM" id="MobiDB-lite"/>
    </source>
</evidence>
<feature type="compositionally biased region" description="Acidic residues" evidence="1">
    <location>
        <begin position="513"/>
        <end position="531"/>
    </location>
</feature>
<keyword evidence="3" id="KW-1185">Reference proteome</keyword>
<evidence type="ECO:0000313" key="3">
    <source>
        <dbReference type="Proteomes" id="UP000297299"/>
    </source>
</evidence>
<dbReference type="EMBL" id="PHWZ01000029">
    <property type="protein sequence ID" value="TEY82455.1"/>
    <property type="molecule type" value="Genomic_DNA"/>
</dbReference>
<proteinExistence type="predicted"/>
<feature type="region of interest" description="Disordered" evidence="1">
    <location>
        <begin position="27"/>
        <end position="68"/>
    </location>
</feature>
<dbReference type="Proteomes" id="UP000297299">
    <property type="component" value="Unassembled WGS sequence"/>
</dbReference>
<dbReference type="AlphaFoldDB" id="A0A4Y8DDV0"/>
<accession>A0A4Y8DDV0</accession>
<name>A0A4Y8DDV0_9HELO</name>
<organism evidence="2 3">
    <name type="scientific">Botryotinia calthae</name>
    <dbReference type="NCBI Taxonomy" id="38488"/>
    <lineage>
        <taxon>Eukaryota</taxon>
        <taxon>Fungi</taxon>
        <taxon>Dikarya</taxon>
        <taxon>Ascomycota</taxon>
        <taxon>Pezizomycotina</taxon>
        <taxon>Leotiomycetes</taxon>
        <taxon>Helotiales</taxon>
        <taxon>Sclerotiniaceae</taxon>
        <taxon>Botryotinia</taxon>
    </lineage>
</organism>
<gene>
    <name evidence="2" type="ORF">BOTCAL_0029g00440</name>
</gene>
<feature type="region of interest" description="Disordered" evidence="1">
    <location>
        <begin position="513"/>
        <end position="558"/>
    </location>
</feature>
<dbReference type="OrthoDB" id="3535654at2759"/>
<feature type="compositionally biased region" description="Basic and acidic residues" evidence="1">
    <location>
        <begin position="36"/>
        <end position="49"/>
    </location>
</feature>
<comment type="caution">
    <text evidence="2">The sequence shown here is derived from an EMBL/GenBank/DDBJ whole genome shotgun (WGS) entry which is preliminary data.</text>
</comment>
<sequence length="798" mass="90564">MPQKDTDFIGAENNDIPERTKYLSKMLVAPPSSPRTPDKKCKFSKRSLEKSPSPSPISKLNPESLGHLDGSFDFAEKKTEVRDIPSPPKRQRITQAVTQAVVGGETNNKFDKTEVKPKIRENPLSRRERRILEKRRRLQLAIRGKEKVDDIVAAPLRGLAGETCCGNNPAVEDRGIKHDNGKVEETQVSLNIEQMKSDSGIGINPTTLEMDSFFGNEERVEGSKIPSPRPEHDELIAREKKDSGIYLKFLELLYGETEQGAKKEMEELALVIESVKRMFMSGKLERKLQKIDDRKTRDKMYLKALESLNDDTGTESNNINEDLGLIIEIFKFVRSGQLAKDLQILREIFEVCQKGLDRLIKEAEAAYASKTQEEQLISPISSKVSTSSEIDYQVDVLLAKEHGAITTNNIQDKNLGGAEFIGKISEKVWKEPWKEPISAATKPRWREDFPLPADFDEEAVMLQQAFIQSNYDEFVRSKSCRAASCSTAYGNDVIDKKPNTTIIGGFEKAKEENIEDISLEDQQDADDENSDTSESKSAHCNAYSSDEESELDTKKTSEMGKLTENKDFSDVSIECTMKDLVIATVEQLKQDFLSMFYKKRCESTGNESDNLMDEKFIATTAAVVRRTFKFLNLDAFSEALKKAAEEVLVEGKEKERCCVTSSEHTASIEQEIFKKWTIAYPEGIPMHSFEFARAIHILTSLTRSPPYNHAILEDTPECKYDALVVYIQYYLDTCTEKTCTEIVEGHPLDQQLQSIREMHSFVYWWKEVSEELEGLWGKRVLNKDALQNYDEYGSSWSK</sequence>
<reference evidence="2 3" key="1">
    <citation type="submission" date="2017-11" db="EMBL/GenBank/DDBJ databases">
        <title>Comparative genomics of Botrytis spp.</title>
        <authorList>
            <person name="Valero-Jimenez C.A."/>
            <person name="Tapia P."/>
            <person name="Veloso J."/>
            <person name="Silva-Moreno E."/>
            <person name="Staats M."/>
            <person name="Valdes J.H."/>
            <person name="Van Kan J.A.L."/>
        </authorList>
    </citation>
    <scope>NUCLEOTIDE SEQUENCE [LARGE SCALE GENOMIC DNA]</scope>
    <source>
        <strain evidence="2 3">MUCL2830</strain>
    </source>
</reference>